<accession>A0AAV7NCE5</accession>
<evidence type="ECO:0000256" key="1">
    <source>
        <dbReference type="SAM" id="MobiDB-lite"/>
    </source>
</evidence>
<proteinExistence type="predicted"/>
<protein>
    <submittedName>
        <fullName evidence="2">Uncharacterized protein</fullName>
    </submittedName>
</protein>
<reference evidence="2" key="1">
    <citation type="journal article" date="2022" name="bioRxiv">
        <title>Sequencing and chromosome-scale assembly of the giantPleurodeles waltlgenome.</title>
        <authorList>
            <person name="Brown T."/>
            <person name="Elewa A."/>
            <person name="Iarovenko S."/>
            <person name="Subramanian E."/>
            <person name="Araus A.J."/>
            <person name="Petzold A."/>
            <person name="Susuki M."/>
            <person name="Suzuki K.-i.T."/>
            <person name="Hayashi T."/>
            <person name="Toyoda A."/>
            <person name="Oliveira C."/>
            <person name="Osipova E."/>
            <person name="Leigh N.D."/>
            <person name="Simon A."/>
            <person name="Yun M.H."/>
        </authorList>
    </citation>
    <scope>NUCLEOTIDE SEQUENCE</scope>
    <source>
        <strain evidence="2">20211129_DDA</strain>
        <tissue evidence="2">Liver</tissue>
    </source>
</reference>
<feature type="region of interest" description="Disordered" evidence="1">
    <location>
        <begin position="1"/>
        <end position="119"/>
    </location>
</feature>
<gene>
    <name evidence="2" type="ORF">NDU88_001068</name>
</gene>
<name>A0AAV7NCE5_PLEWA</name>
<sequence>MISARRATGCLRHSAAKPPDQPQDHNKRGGHLPAPRVREAPGRGGHEAAVRPDRRAGLQTGSRHFPPPLGSKGVPGSASSAPEGEEEIPRPHRRKLRAAAPTARPDQREATSTKRPRES</sequence>
<comment type="caution">
    <text evidence="2">The sequence shown here is derived from an EMBL/GenBank/DDBJ whole genome shotgun (WGS) entry which is preliminary data.</text>
</comment>
<dbReference type="EMBL" id="JANPWB010000012">
    <property type="protein sequence ID" value="KAJ1112807.1"/>
    <property type="molecule type" value="Genomic_DNA"/>
</dbReference>
<dbReference type="AlphaFoldDB" id="A0AAV7NCE5"/>
<organism evidence="2 3">
    <name type="scientific">Pleurodeles waltl</name>
    <name type="common">Iberian ribbed newt</name>
    <dbReference type="NCBI Taxonomy" id="8319"/>
    <lineage>
        <taxon>Eukaryota</taxon>
        <taxon>Metazoa</taxon>
        <taxon>Chordata</taxon>
        <taxon>Craniata</taxon>
        <taxon>Vertebrata</taxon>
        <taxon>Euteleostomi</taxon>
        <taxon>Amphibia</taxon>
        <taxon>Batrachia</taxon>
        <taxon>Caudata</taxon>
        <taxon>Salamandroidea</taxon>
        <taxon>Salamandridae</taxon>
        <taxon>Pleurodelinae</taxon>
        <taxon>Pleurodeles</taxon>
    </lineage>
</organism>
<feature type="compositionally biased region" description="Basic and acidic residues" evidence="1">
    <location>
        <begin position="36"/>
        <end position="56"/>
    </location>
</feature>
<dbReference type="Proteomes" id="UP001066276">
    <property type="component" value="Chromosome 8"/>
</dbReference>
<feature type="compositionally biased region" description="Basic and acidic residues" evidence="1">
    <location>
        <begin position="105"/>
        <end position="119"/>
    </location>
</feature>
<evidence type="ECO:0000313" key="3">
    <source>
        <dbReference type="Proteomes" id="UP001066276"/>
    </source>
</evidence>
<keyword evidence="3" id="KW-1185">Reference proteome</keyword>
<evidence type="ECO:0000313" key="2">
    <source>
        <dbReference type="EMBL" id="KAJ1112807.1"/>
    </source>
</evidence>